<dbReference type="PROSITE" id="PS00122">
    <property type="entry name" value="CARBOXYLESTERASE_B_1"/>
    <property type="match status" value="1"/>
</dbReference>
<dbReference type="SUPFAM" id="SSF53474">
    <property type="entry name" value="alpha/beta-Hydrolases"/>
    <property type="match status" value="1"/>
</dbReference>
<dbReference type="Pfam" id="PF00135">
    <property type="entry name" value="COesterase"/>
    <property type="match status" value="1"/>
</dbReference>
<dbReference type="OrthoDB" id="408631at2759"/>
<protein>
    <recommendedName>
        <fullName evidence="3">Carboxylic ester hydrolase</fullName>
        <ecNumber evidence="3">3.1.1.-</ecNumber>
    </recommendedName>
</protein>
<dbReference type="InterPro" id="IPR029058">
    <property type="entry name" value="AB_hydrolase_fold"/>
</dbReference>
<gene>
    <name evidence="5" type="ORF">AAT19DRAFT_9571</name>
</gene>
<dbReference type="AlphaFoldDB" id="A0A2T0A2K4"/>
<feature type="domain" description="Carboxylesterase type B" evidence="4">
    <location>
        <begin position="34"/>
        <end position="523"/>
    </location>
</feature>
<dbReference type="InterPro" id="IPR002018">
    <property type="entry name" value="CarbesteraseB"/>
</dbReference>
<dbReference type="InterPro" id="IPR019826">
    <property type="entry name" value="Carboxylesterase_B_AS"/>
</dbReference>
<dbReference type="InterPro" id="IPR019819">
    <property type="entry name" value="Carboxylesterase_B_CS"/>
</dbReference>
<keyword evidence="3" id="KW-0732">Signal</keyword>
<accession>A0A2T0A2K4</accession>
<reference evidence="5 6" key="1">
    <citation type="journal article" date="2018" name="Elife">
        <title>Functional genomics of lipid metabolism in the oleaginous yeast Rhodosporidium toruloides.</title>
        <authorList>
            <person name="Coradetti S.T."/>
            <person name="Pinel D."/>
            <person name="Geiselman G."/>
            <person name="Ito M."/>
            <person name="Mondo S."/>
            <person name="Reilly M.C."/>
            <person name="Cheng Y.F."/>
            <person name="Bauer S."/>
            <person name="Grigoriev I."/>
            <person name="Gladden J.M."/>
            <person name="Simmons B.A."/>
            <person name="Brem R."/>
            <person name="Arkin A.P."/>
            <person name="Skerker J.M."/>
        </authorList>
    </citation>
    <scope>NUCLEOTIDE SEQUENCE [LARGE SCALE GENOMIC DNA]</scope>
    <source>
        <strain evidence="5 6">NBRC 0880</strain>
    </source>
</reference>
<sequence length="552" mass="59476">MRLPLAKGALAALLTATACNASPLTLAARNNGAPTANLKNGTVQGVSLPTFSQEAFLGVPFAQPPVGNLRLRKPHSLNTTFSGGSYAAKEVDLCSSSQCPGVGGDDWPYELSEDCLYLNVLRPAGTKKGDKLPVGLWIYGGGYQMGGSGDSRYNGSWVVERSVEMGKPIMFVSINYRVAALGFMASEELRKEGNVNLGLYDQRLALNWVQENIAAFGGDPAAVTIMGESAGAMSVSYQLLGYGLTSTNLFRGAILESGNPLTLAMTNNSRLETMFNDVVNSTGCAGAESALTCLRGLSLDAFNSSASAYSWNPVVDGEIISAYPSDTLAKDAFVRVPILIGANTDEGTAFGSKNINTTEQLAANLHLRYPAMTGASVSKLLDLYPNDPLVGCPYNTGDAVLSTGLQDKRSNAIYGDMFMQAGRRLLAEKMAKYKPVYSYRFDQPAENSTIETGTTHFVEVAYVFLNPLKTANTLGNRPGDRELAKLMTSQWVSFIHDQTPNNNEISDAPTWPNYQDSPSNYIFRRHGCVTEKDDYRKEGMSFINNLGWEASA</sequence>
<feature type="signal peptide" evidence="3">
    <location>
        <begin position="1"/>
        <end position="21"/>
    </location>
</feature>
<dbReference type="PANTHER" id="PTHR43918:SF4">
    <property type="entry name" value="CARBOXYLIC ESTER HYDROLASE"/>
    <property type="match status" value="1"/>
</dbReference>
<comment type="similarity">
    <text evidence="1 3">Belongs to the type-B carboxylesterase/lipase family.</text>
</comment>
<dbReference type="Gene3D" id="3.40.50.1820">
    <property type="entry name" value="alpha/beta hydrolase"/>
    <property type="match status" value="1"/>
</dbReference>
<keyword evidence="2 3" id="KW-0378">Hydrolase</keyword>
<feature type="chain" id="PRO_5015373284" description="Carboxylic ester hydrolase" evidence="3">
    <location>
        <begin position="22"/>
        <end position="552"/>
    </location>
</feature>
<dbReference type="PROSITE" id="PS51257">
    <property type="entry name" value="PROKAR_LIPOPROTEIN"/>
    <property type="match status" value="1"/>
</dbReference>
<comment type="caution">
    <text evidence="5">The sequence shown here is derived from an EMBL/GenBank/DDBJ whole genome shotgun (WGS) entry which is preliminary data.</text>
</comment>
<evidence type="ECO:0000256" key="1">
    <source>
        <dbReference type="ARBA" id="ARBA00005964"/>
    </source>
</evidence>
<evidence type="ECO:0000259" key="4">
    <source>
        <dbReference type="Pfam" id="PF00135"/>
    </source>
</evidence>
<dbReference type="GO" id="GO:0052689">
    <property type="term" value="F:carboxylic ester hydrolase activity"/>
    <property type="evidence" value="ECO:0007669"/>
    <property type="project" value="TreeGrafter"/>
</dbReference>
<evidence type="ECO:0000256" key="2">
    <source>
        <dbReference type="ARBA" id="ARBA00022801"/>
    </source>
</evidence>
<evidence type="ECO:0000313" key="5">
    <source>
        <dbReference type="EMBL" id="PRQ72232.1"/>
    </source>
</evidence>
<name>A0A2T0A2K4_RHOTO</name>
<dbReference type="Proteomes" id="UP000239560">
    <property type="component" value="Unassembled WGS sequence"/>
</dbReference>
<dbReference type="EMBL" id="LCTV02000010">
    <property type="protein sequence ID" value="PRQ72232.1"/>
    <property type="molecule type" value="Genomic_DNA"/>
</dbReference>
<dbReference type="InterPro" id="IPR050654">
    <property type="entry name" value="AChE-related_enzymes"/>
</dbReference>
<proteinExistence type="inferred from homology"/>
<evidence type="ECO:0000313" key="6">
    <source>
        <dbReference type="Proteomes" id="UP000239560"/>
    </source>
</evidence>
<dbReference type="PANTHER" id="PTHR43918">
    <property type="entry name" value="ACETYLCHOLINESTERASE"/>
    <property type="match status" value="1"/>
</dbReference>
<evidence type="ECO:0000256" key="3">
    <source>
        <dbReference type="RuleBase" id="RU361235"/>
    </source>
</evidence>
<organism evidence="5 6">
    <name type="scientific">Rhodotorula toruloides</name>
    <name type="common">Yeast</name>
    <name type="synonym">Rhodosporidium toruloides</name>
    <dbReference type="NCBI Taxonomy" id="5286"/>
    <lineage>
        <taxon>Eukaryota</taxon>
        <taxon>Fungi</taxon>
        <taxon>Dikarya</taxon>
        <taxon>Basidiomycota</taxon>
        <taxon>Pucciniomycotina</taxon>
        <taxon>Microbotryomycetes</taxon>
        <taxon>Sporidiobolales</taxon>
        <taxon>Sporidiobolaceae</taxon>
        <taxon>Rhodotorula</taxon>
    </lineage>
</organism>
<dbReference type="EC" id="3.1.1.-" evidence="3"/>
<dbReference type="PROSITE" id="PS00941">
    <property type="entry name" value="CARBOXYLESTERASE_B_2"/>
    <property type="match status" value="1"/>
</dbReference>